<dbReference type="Proteomes" id="UP000228781">
    <property type="component" value="Unassembled WGS sequence"/>
</dbReference>
<feature type="transmembrane region" description="Helical" evidence="7">
    <location>
        <begin position="37"/>
        <end position="58"/>
    </location>
</feature>
<feature type="domain" description="MgtC/SapB/SrpB/YhiD N-terminal" evidence="8">
    <location>
        <begin position="12"/>
        <end position="139"/>
    </location>
</feature>
<accession>A0A2M8EK59</accession>
<dbReference type="PANTHER" id="PTHR33778:SF1">
    <property type="entry name" value="MAGNESIUM TRANSPORTER YHID-RELATED"/>
    <property type="match status" value="1"/>
</dbReference>
<organism evidence="9 10">
    <name type="scientific">candidate division WWE3 bacterium CG_4_9_14_0_2_um_filter_48_10</name>
    <dbReference type="NCBI Taxonomy" id="1975078"/>
    <lineage>
        <taxon>Bacteria</taxon>
        <taxon>Katanobacteria</taxon>
    </lineage>
</organism>
<evidence type="ECO:0000256" key="7">
    <source>
        <dbReference type="SAM" id="Phobius"/>
    </source>
</evidence>
<comment type="subcellular location">
    <subcellularLocation>
        <location evidence="1">Cell membrane</location>
        <topology evidence="1">Multi-pass membrane protein</topology>
    </subcellularLocation>
</comment>
<dbReference type="GO" id="GO:0005886">
    <property type="term" value="C:plasma membrane"/>
    <property type="evidence" value="ECO:0007669"/>
    <property type="project" value="UniProtKB-SubCell"/>
</dbReference>
<keyword evidence="3" id="KW-1003">Cell membrane</keyword>
<feature type="transmembrane region" description="Helical" evidence="7">
    <location>
        <begin position="70"/>
        <end position="88"/>
    </location>
</feature>
<proteinExistence type="inferred from homology"/>
<gene>
    <name evidence="9" type="ORF">CO059_00575</name>
</gene>
<dbReference type="PRINTS" id="PR01837">
    <property type="entry name" value="MGTCSAPBPROT"/>
</dbReference>
<name>A0A2M8EK59_UNCKA</name>
<keyword evidence="5 7" id="KW-1133">Transmembrane helix</keyword>
<evidence type="ECO:0000259" key="8">
    <source>
        <dbReference type="Pfam" id="PF02308"/>
    </source>
</evidence>
<evidence type="ECO:0000256" key="1">
    <source>
        <dbReference type="ARBA" id="ARBA00004651"/>
    </source>
</evidence>
<keyword evidence="6 7" id="KW-0472">Membrane</keyword>
<evidence type="ECO:0000256" key="3">
    <source>
        <dbReference type="ARBA" id="ARBA00022475"/>
    </source>
</evidence>
<sequence>MLILPWDSAIKLLISFVLGGVVGFEREAHEKPAGLRTHILIALSSTLFTLLSMSSGFGDPAMTSRDPARVAAAILGGMGFIGAGVIISTGGHVKGITTAASLWITAGIGMAVGLGEYGLAAFTTFLVLLTLTVLVWVEKYFGQD</sequence>
<dbReference type="PANTHER" id="PTHR33778">
    <property type="entry name" value="PROTEIN MGTC"/>
    <property type="match status" value="1"/>
</dbReference>
<feature type="transmembrane region" description="Helical" evidence="7">
    <location>
        <begin position="6"/>
        <end position="25"/>
    </location>
</feature>
<feature type="transmembrane region" description="Helical" evidence="7">
    <location>
        <begin position="119"/>
        <end position="137"/>
    </location>
</feature>
<evidence type="ECO:0000256" key="5">
    <source>
        <dbReference type="ARBA" id="ARBA00022989"/>
    </source>
</evidence>
<reference evidence="10" key="1">
    <citation type="submission" date="2017-09" db="EMBL/GenBank/DDBJ databases">
        <title>Depth-based differentiation of microbial function through sediment-hosted aquifers and enrichment of novel symbionts in the deep terrestrial subsurface.</title>
        <authorList>
            <person name="Probst A.J."/>
            <person name="Ladd B."/>
            <person name="Jarett J.K."/>
            <person name="Geller-Mcgrath D.E."/>
            <person name="Sieber C.M.K."/>
            <person name="Emerson J.B."/>
            <person name="Anantharaman K."/>
            <person name="Thomas B.C."/>
            <person name="Malmstrom R."/>
            <person name="Stieglmeier M."/>
            <person name="Klingl A."/>
            <person name="Woyke T."/>
            <person name="Ryan C.M."/>
            <person name="Banfield J.F."/>
        </authorList>
    </citation>
    <scope>NUCLEOTIDE SEQUENCE [LARGE SCALE GENOMIC DNA]</scope>
</reference>
<evidence type="ECO:0000313" key="9">
    <source>
        <dbReference type="EMBL" id="PJC23088.1"/>
    </source>
</evidence>
<evidence type="ECO:0000256" key="2">
    <source>
        <dbReference type="ARBA" id="ARBA00009298"/>
    </source>
</evidence>
<evidence type="ECO:0000256" key="4">
    <source>
        <dbReference type="ARBA" id="ARBA00022692"/>
    </source>
</evidence>
<comment type="similarity">
    <text evidence="2">Belongs to the MgtC/SapB family.</text>
</comment>
<protein>
    <recommendedName>
        <fullName evidence="8">MgtC/SapB/SrpB/YhiD N-terminal domain-containing protein</fullName>
    </recommendedName>
</protein>
<dbReference type="InterPro" id="IPR049177">
    <property type="entry name" value="MgtC_SapB_SrpB_YhiD_N"/>
</dbReference>
<dbReference type="EMBL" id="PFSK01000010">
    <property type="protein sequence ID" value="PJC23088.1"/>
    <property type="molecule type" value="Genomic_DNA"/>
</dbReference>
<dbReference type="AlphaFoldDB" id="A0A2M8EK59"/>
<dbReference type="InterPro" id="IPR003416">
    <property type="entry name" value="MgtC/SapB/SrpB/YhiD_fam"/>
</dbReference>
<evidence type="ECO:0000313" key="10">
    <source>
        <dbReference type="Proteomes" id="UP000228781"/>
    </source>
</evidence>
<evidence type="ECO:0000256" key="6">
    <source>
        <dbReference type="ARBA" id="ARBA00023136"/>
    </source>
</evidence>
<keyword evidence="4 7" id="KW-0812">Transmembrane</keyword>
<dbReference type="Pfam" id="PF02308">
    <property type="entry name" value="MgtC"/>
    <property type="match status" value="1"/>
</dbReference>
<comment type="caution">
    <text evidence="9">The sequence shown here is derived from an EMBL/GenBank/DDBJ whole genome shotgun (WGS) entry which is preliminary data.</text>
</comment>